<evidence type="ECO:0000313" key="4">
    <source>
        <dbReference type="EMBL" id="CAF5020907.1"/>
    </source>
</evidence>
<comment type="caution">
    <text evidence="5">The sequence shown here is derived from an EMBL/GenBank/DDBJ whole genome shotgun (WGS) entry which is preliminary data.</text>
</comment>
<evidence type="ECO:0000259" key="3">
    <source>
        <dbReference type="PROSITE" id="PS50002"/>
    </source>
</evidence>
<sequence>TSSTGELSFRKGDRLEIVDKYSFNDWWQAKNLRTKQTGYVPANYISAINDLTACE</sequence>
<reference evidence="5" key="1">
    <citation type="submission" date="2021-02" db="EMBL/GenBank/DDBJ databases">
        <authorList>
            <person name="Nowell W R."/>
        </authorList>
    </citation>
    <scope>NUCLEOTIDE SEQUENCE</scope>
</reference>
<evidence type="ECO:0000313" key="6">
    <source>
        <dbReference type="Proteomes" id="UP000676336"/>
    </source>
</evidence>
<protein>
    <recommendedName>
        <fullName evidence="3">SH3 domain-containing protein</fullName>
    </recommendedName>
</protein>
<dbReference type="EMBL" id="CAJOBI010216633">
    <property type="protein sequence ID" value="CAF5031265.1"/>
    <property type="molecule type" value="Genomic_DNA"/>
</dbReference>
<name>A0A8S3E3U9_9BILA</name>
<dbReference type="InterPro" id="IPR036028">
    <property type="entry name" value="SH3-like_dom_sf"/>
</dbReference>
<dbReference type="SUPFAM" id="SSF50044">
    <property type="entry name" value="SH3-domain"/>
    <property type="match status" value="1"/>
</dbReference>
<dbReference type="Proteomes" id="UP000676336">
    <property type="component" value="Unassembled WGS sequence"/>
</dbReference>
<proteinExistence type="predicted"/>
<dbReference type="EMBL" id="CAJOBI010212258">
    <property type="protein sequence ID" value="CAF5020907.1"/>
    <property type="molecule type" value="Genomic_DNA"/>
</dbReference>
<dbReference type="Gene3D" id="2.30.30.40">
    <property type="entry name" value="SH3 Domains"/>
    <property type="match status" value="1"/>
</dbReference>
<dbReference type="PROSITE" id="PS50002">
    <property type="entry name" value="SH3"/>
    <property type="match status" value="1"/>
</dbReference>
<dbReference type="SMART" id="SM00326">
    <property type="entry name" value="SH3"/>
    <property type="match status" value="1"/>
</dbReference>
<dbReference type="PRINTS" id="PR00452">
    <property type="entry name" value="SH3DOMAIN"/>
</dbReference>
<feature type="non-terminal residue" evidence="5">
    <location>
        <position position="1"/>
    </location>
</feature>
<feature type="domain" description="SH3" evidence="3">
    <location>
        <begin position="1"/>
        <end position="50"/>
    </location>
</feature>
<dbReference type="InterPro" id="IPR001452">
    <property type="entry name" value="SH3_domain"/>
</dbReference>
<dbReference type="Pfam" id="PF00018">
    <property type="entry name" value="SH3_1"/>
    <property type="match status" value="1"/>
</dbReference>
<evidence type="ECO:0000313" key="5">
    <source>
        <dbReference type="EMBL" id="CAF5031265.1"/>
    </source>
</evidence>
<gene>
    <name evidence="4" type="ORF">SMN809_LOCUS57636</name>
    <name evidence="5" type="ORF">SMN809_LOCUS58129</name>
</gene>
<evidence type="ECO:0000256" key="1">
    <source>
        <dbReference type="ARBA" id="ARBA00022443"/>
    </source>
</evidence>
<evidence type="ECO:0000256" key="2">
    <source>
        <dbReference type="PROSITE-ProRule" id="PRU00192"/>
    </source>
</evidence>
<organism evidence="5 6">
    <name type="scientific">Rotaria magnacalcarata</name>
    <dbReference type="NCBI Taxonomy" id="392030"/>
    <lineage>
        <taxon>Eukaryota</taxon>
        <taxon>Metazoa</taxon>
        <taxon>Spiralia</taxon>
        <taxon>Gnathifera</taxon>
        <taxon>Rotifera</taxon>
        <taxon>Eurotatoria</taxon>
        <taxon>Bdelloidea</taxon>
        <taxon>Philodinida</taxon>
        <taxon>Philodinidae</taxon>
        <taxon>Rotaria</taxon>
    </lineage>
</organism>
<keyword evidence="1 2" id="KW-0728">SH3 domain</keyword>
<dbReference type="AlphaFoldDB" id="A0A8S3E3U9"/>
<accession>A0A8S3E3U9</accession>